<dbReference type="Gene3D" id="1.10.510.10">
    <property type="entry name" value="Transferase(Phosphotransferase) domain 1"/>
    <property type="match status" value="1"/>
</dbReference>
<dbReference type="GO" id="GO:0004674">
    <property type="term" value="F:protein serine/threonine kinase activity"/>
    <property type="evidence" value="ECO:0007669"/>
    <property type="project" value="UniProtKB-KW"/>
</dbReference>
<keyword evidence="7" id="KW-0808">Transferase</keyword>
<evidence type="ECO:0000259" key="16">
    <source>
        <dbReference type="PROSITE" id="PS50011"/>
    </source>
</evidence>
<dbReference type="InterPro" id="IPR017441">
    <property type="entry name" value="Protein_kinase_ATP_BS"/>
</dbReference>
<reference evidence="17" key="1">
    <citation type="journal article" date="2020" name="Stud. Mycol.">
        <title>101 Dothideomycetes genomes: a test case for predicting lifestyles and emergence of pathogens.</title>
        <authorList>
            <person name="Haridas S."/>
            <person name="Albert R."/>
            <person name="Binder M."/>
            <person name="Bloem J."/>
            <person name="Labutti K."/>
            <person name="Salamov A."/>
            <person name="Andreopoulos B."/>
            <person name="Baker S."/>
            <person name="Barry K."/>
            <person name="Bills G."/>
            <person name="Bluhm B."/>
            <person name="Cannon C."/>
            <person name="Castanera R."/>
            <person name="Culley D."/>
            <person name="Daum C."/>
            <person name="Ezra D."/>
            <person name="Gonzalez J."/>
            <person name="Henrissat B."/>
            <person name="Kuo A."/>
            <person name="Liang C."/>
            <person name="Lipzen A."/>
            <person name="Lutzoni F."/>
            <person name="Magnuson J."/>
            <person name="Mondo S."/>
            <person name="Nolan M."/>
            <person name="Ohm R."/>
            <person name="Pangilinan J."/>
            <person name="Park H.-J."/>
            <person name="Ramirez L."/>
            <person name="Alfaro M."/>
            <person name="Sun H."/>
            <person name="Tritt A."/>
            <person name="Yoshinaga Y."/>
            <person name="Zwiers L.-H."/>
            <person name="Turgeon B."/>
            <person name="Goodwin S."/>
            <person name="Spatafora J."/>
            <person name="Crous P."/>
            <person name="Grigoriev I."/>
        </authorList>
    </citation>
    <scope>NUCLEOTIDE SEQUENCE</scope>
    <source>
        <strain evidence="17">CBS 122368</strain>
    </source>
</reference>
<evidence type="ECO:0000313" key="18">
    <source>
        <dbReference type="Proteomes" id="UP000800094"/>
    </source>
</evidence>
<dbReference type="InterPro" id="IPR000719">
    <property type="entry name" value="Prot_kinase_dom"/>
</dbReference>
<evidence type="ECO:0000256" key="4">
    <source>
        <dbReference type="ARBA" id="ARBA00013948"/>
    </source>
</evidence>
<evidence type="ECO:0000256" key="5">
    <source>
        <dbReference type="ARBA" id="ARBA00019973"/>
    </source>
</evidence>
<dbReference type="RefSeq" id="XP_033680404.1">
    <property type="nucleotide sequence ID" value="XM_033822610.1"/>
</dbReference>
<dbReference type="GO" id="GO:0005634">
    <property type="term" value="C:nucleus"/>
    <property type="evidence" value="ECO:0007669"/>
    <property type="project" value="TreeGrafter"/>
</dbReference>
<dbReference type="PROSITE" id="PS00109">
    <property type="entry name" value="PROTEIN_KINASE_TYR"/>
    <property type="match status" value="1"/>
</dbReference>
<comment type="function">
    <text evidence="1">Component of the EKC/KEOPS complex that is required for the formation of a threonylcarbamoyl group on adenosine at position 37 (t(6)A37) in tRNAs that read codons beginning with adenine. The complex is probably involved in the transfer of the threonylcarbamoyl moiety of threonylcarbamoyl-AMP (TC-AMP) to the N6 group of A37. BUD32 has ATPase activity in the context of the EKC/KEOPS complex and likely plays a supporting role to the catalytic subunit KAE1. The EKC/KEOPS complex also promotes both telomere uncapping and telomere elongation. The complex is required for efficient recruitment of transcriptional coactivators.</text>
</comment>
<dbReference type="PANTHER" id="PTHR45646">
    <property type="entry name" value="SERINE/THREONINE-PROTEIN KINASE DOA-RELATED"/>
    <property type="match status" value="1"/>
</dbReference>
<dbReference type="EMBL" id="ML987200">
    <property type="protein sequence ID" value="KAF2245400.1"/>
    <property type="molecule type" value="Genomic_DNA"/>
</dbReference>
<comment type="catalytic activity">
    <reaction evidence="13">
        <text>L-threonyl-[protein] + ATP = O-phospho-L-threonyl-[protein] + ADP + H(+)</text>
        <dbReference type="Rhea" id="RHEA:46608"/>
        <dbReference type="Rhea" id="RHEA-COMP:11060"/>
        <dbReference type="Rhea" id="RHEA-COMP:11605"/>
        <dbReference type="ChEBI" id="CHEBI:15378"/>
        <dbReference type="ChEBI" id="CHEBI:30013"/>
        <dbReference type="ChEBI" id="CHEBI:30616"/>
        <dbReference type="ChEBI" id="CHEBI:61977"/>
        <dbReference type="ChEBI" id="CHEBI:456216"/>
        <dbReference type="EC" id="2.7.11.1"/>
    </reaction>
</comment>
<proteinExistence type="predicted"/>
<dbReference type="Pfam" id="PF00069">
    <property type="entry name" value="Pkinase"/>
    <property type="match status" value="1"/>
</dbReference>
<dbReference type="InterPro" id="IPR051175">
    <property type="entry name" value="CLK_kinases"/>
</dbReference>
<evidence type="ECO:0000256" key="6">
    <source>
        <dbReference type="ARBA" id="ARBA00022527"/>
    </source>
</evidence>
<evidence type="ECO:0000313" key="17">
    <source>
        <dbReference type="EMBL" id="KAF2245400.1"/>
    </source>
</evidence>
<evidence type="ECO:0000256" key="3">
    <source>
        <dbReference type="ARBA" id="ARBA00012513"/>
    </source>
</evidence>
<dbReference type="PROSITE" id="PS50011">
    <property type="entry name" value="PROTEIN_KINASE_DOM"/>
    <property type="match status" value="1"/>
</dbReference>
<evidence type="ECO:0000256" key="13">
    <source>
        <dbReference type="ARBA" id="ARBA00047899"/>
    </source>
</evidence>
<evidence type="ECO:0000256" key="11">
    <source>
        <dbReference type="ARBA" id="ARBA00030980"/>
    </source>
</evidence>
<evidence type="ECO:0000256" key="15">
    <source>
        <dbReference type="PROSITE-ProRule" id="PRU10141"/>
    </source>
</evidence>
<dbReference type="GO" id="GO:0005524">
    <property type="term" value="F:ATP binding"/>
    <property type="evidence" value="ECO:0007669"/>
    <property type="project" value="UniProtKB-UniRule"/>
</dbReference>
<comment type="subunit">
    <text evidence="2">Component of the EKC/KEOPS complex composed of at least BUD32, CGI121, GON7, KAE1 and PCC1; the whole complex dimerizes.</text>
</comment>
<accession>A0A6A6I7B8</accession>
<evidence type="ECO:0000256" key="10">
    <source>
        <dbReference type="ARBA" id="ARBA00022840"/>
    </source>
</evidence>
<feature type="non-terminal residue" evidence="17">
    <location>
        <position position="319"/>
    </location>
</feature>
<keyword evidence="6" id="KW-0723">Serine/threonine-protein kinase</keyword>
<dbReference type="Proteomes" id="UP000800094">
    <property type="component" value="Unassembled WGS sequence"/>
</dbReference>
<evidence type="ECO:0000256" key="7">
    <source>
        <dbReference type="ARBA" id="ARBA00022679"/>
    </source>
</evidence>
<dbReference type="GO" id="GO:0043484">
    <property type="term" value="P:regulation of RNA splicing"/>
    <property type="evidence" value="ECO:0007669"/>
    <property type="project" value="TreeGrafter"/>
</dbReference>
<dbReference type="PANTHER" id="PTHR45646:SF11">
    <property type="entry name" value="SERINE_THREONINE-PROTEIN KINASE DOA"/>
    <property type="match status" value="1"/>
</dbReference>
<comment type="catalytic activity">
    <reaction evidence="14">
        <text>L-seryl-[protein] + ATP = O-phospho-L-seryl-[protein] + ADP + H(+)</text>
        <dbReference type="Rhea" id="RHEA:17989"/>
        <dbReference type="Rhea" id="RHEA-COMP:9863"/>
        <dbReference type="Rhea" id="RHEA-COMP:11604"/>
        <dbReference type="ChEBI" id="CHEBI:15378"/>
        <dbReference type="ChEBI" id="CHEBI:29999"/>
        <dbReference type="ChEBI" id="CHEBI:30616"/>
        <dbReference type="ChEBI" id="CHEBI:83421"/>
        <dbReference type="ChEBI" id="CHEBI:456216"/>
        <dbReference type="EC" id="2.7.11.1"/>
    </reaction>
</comment>
<keyword evidence="18" id="KW-1185">Reference proteome</keyword>
<dbReference type="SUPFAM" id="SSF56112">
    <property type="entry name" value="Protein kinase-like (PK-like)"/>
    <property type="match status" value="1"/>
</dbReference>
<evidence type="ECO:0000256" key="14">
    <source>
        <dbReference type="ARBA" id="ARBA00048679"/>
    </source>
</evidence>
<dbReference type="InterPro" id="IPR008266">
    <property type="entry name" value="Tyr_kinase_AS"/>
</dbReference>
<dbReference type="OrthoDB" id="5979581at2759"/>
<name>A0A6A6I7B8_9PLEO</name>
<evidence type="ECO:0000256" key="8">
    <source>
        <dbReference type="ARBA" id="ARBA00022741"/>
    </source>
</evidence>
<evidence type="ECO:0000256" key="1">
    <source>
        <dbReference type="ARBA" id="ARBA00003747"/>
    </source>
</evidence>
<dbReference type="InterPro" id="IPR011009">
    <property type="entry name" value="Kinase-like_dom_sf"/>
</dbReference>
<sequence>HNVEDVDLYRPGGHHPVNLGDVVGHKFKILHKLGNGGFALVWLARDLDQHRYVALKILRADAEDHETKVLKHLKNAAGNVRITNLHETFTIHGPNGAHQCLVLDLGGPSLKHLSMYSKRPPLPFRKAASRKLAEGVAALHSAGVCHGDLTHSNVLFEIPGLHDWTEDDIHRYLGPPKTAPLLLLDGAPAPAFAPTHVVDALDYSQLSTEQLSSNVLIADFSAAFSHDNAPKGLGTAASFAGPELRFGYPPSPAVDLWALGCLIFEIHTFRVLVPTAFGSSEEALAVATETVGALPEEWRDSYDSPLEANAGEKHRWFDD</sequence>
<feature type="non-terminal residue" evidence="17">
    <location>
        <position position="1"/>
    </location>
</feature>
<feature type="binding site" evidence="15">
    <location>
        <position position="56"/>
    </location>
    <ligand>
        <name>ATP</name>
        <dbReference type="ChEBI" id="CHEBI:30616"/>
    </ligand>
</feature>
<dbReference type="SMART" id="SM00220">
    <property type="entry name" value="S_TKc"/>
    <property type="match status" value="1"/>
</dbReference>
<dbReference type="AlphaFoldDB" id="A0A6A6I7B8"/>
<keyword evidence="8 15" id="KW-0547">Nucleotide-binding</keyword>
<evidence type="ECO:0000256" key="9">
    <source>
        <dbReference type="ARBA" id="ARBA00022777"/>
    </source>
</evidence>
<evidence type="ECO:0000256" key="2">
    <source>
        <dbReference type="ARBA" id="ARBA00011534"/>
    </source>
</evidence>
<dbReference type="EC" id="2.7.11.1" evidence="3"/>
<dbReference type="GeneID" id="54575940"/>
<evidence type="ECO:0000256" key="12">
    <source>
        <dbReference type="ARBA" id="ARBA00033194"/>
    </source>
</evidence>
<dbReference type="PROSITE" id="PS00107">
    <property type="entry name" value="PROTEIN_KINASE_ATP"/>
    <property type="match status" value="1"/>
</dbReference>
<keyword evidence="9 17" id="KW-0418">Kinase</keyword>
<gene>
    <name evidence="17" type="ORF">BU26DRAFT_384275</name>
</gene>
<dbReference type="Gene3D" id="3.30.200.20">
    <property type="entry name" value="Phosphorylase Kinase, domain 1"/>
    <property type="match status" value="1"/>
</dbReference>
<keyword evidence="10 15" id="KW-0067">ATP-binding</keyword>
<feature type="domain" description="Protein kinase" evidence="16">
    <location>
        <begin position="27"/>
        <end position="319"/>
    </location>
</feature>
<protein>
    <recommendedName>
        <fullName evidence="5">EKC/KEOPS complex subunit BUD32</fullName>
        <ecNumber evidence="3">2.7.11.1</ecNumber>
    </recommendedName>
    <alternativeName>
        <fullName evidence="11 12">Atypical Serine/threonine protein kinase BUD32</fullName>
    </alternativeName>
    <alternativeName>
        <fullName evidence="4">EKC/KEOPS complex subunit bud32</fullName>
    </alternativeName>
</protein>
<organism evidence="17 18">
    <name type="scientific">Trematosphaeria pertusa</name>
    <dbReference type="NCBI Taxonomy" id="390896"/>
    <lineage>
        <taxon>Eukaryota</taxon>
        <taxon>Fungi</taxon>
        <taxon>Dikarya</taxon>
        <taxon>Ascomycota</taxon>
        <taxon>Pezizomycotina</taxon>
        <taxon>Dothideomycetes</taxon>
        <taxon>Pleosporomycetidae</taxon>
        <taxon>Pleosporales</taxon>
        <taxon>Massarineae</taxon>
        <taxon>Trematosphaeriaceae</taxon>
        <taxon>Trematosphaeria</taxon>
    </lineage>
</organism>